<reference evidence="9 10" key="1">
    <citation type="journal article" date="2019" name="Nat. Microbiol.">
        <title>Mediterranean grassland soil C-N compound turnover is dependent on rainfall and depth, and is mediated by genomically divergent microorganisms.</title>
        <authorList>
            <person name="Diamond S."/>
            <person name="Andeer P.F."/>
            <person name="Li Z."/>
            <person name="Crits-Christoph A."/>
            <person name="Burstein D."/>
            <person name="Anantharaman K."/>
            <person name="Lane K.R."/>
            <person name="Thomas B.C."/>
            <person name="Pan C."/>
            <person name="Northen T.R."/>
            <person name="Banfield J.F."/>
        </authorList>
    </citation>
    <scope>NUCLEOTIDE SEQUENCE [LARGE SCALE GENOMIC DNA]</scope>
    <source>
        <strain evidence="9">NP_8</strain>
    </source>
</reference>
<proteinExistence type="predicted"/>
<keyword evidence="4 6" id="KW-0472">Membrane</keyword>
<evidence type="ECO:0000259" key="8">
    <source>
        <dbReference type="Pfam" id="PF00662"/>
    </source>
</evidence>
<feature type="transmembrane region" description="Helical" evidence="6">
    <location>
        <begin position="367"/>
        <end position="391"/>
    </location>
</feature>
<feature type="domain" description="NADH:quinone oxidoreductase/Mrp antiporter transmembrane" evidence="7">
    <location>
        <begin position="132"/>
        <end position="415"/>
    </location>
</feature>
<keyword evidence="3 6" id="KW-1133">Transmembrane helix</keyword>
<dbReference type="PRINTS" id="PR01434">
    <property type="entry name" value="NADHDHGNASE5"/>
</dbReference>
<dbReference type="GO" id="GO:0012505">
    <property type="term" value="C:endomembrane system"/>
    <property type="evidence" value="ECO:0007669"/>
    <property type="project" value="UniProtKB-SubCell"/>
</dbReference>
<name>A0A537IL63_9BACT</name>
<dbReference type="NCBIfam" id="NF005141">
    <property type="entry name" value="PRK06590.1"/>
    <property type="match status" value="1"/>
</dbReference>
<organism evidence="9 10">
    <name type="scientific">Candidatus Segetimicrobium genomatis</name>
    <dbReference type="NCBI Taxonomy" id="2569760"/>
    <lineage>
        <taxon>Bacteria</taxon>
        <taxon>Bacillati</taxon>
        <taxon>Candidatus Sysuimicrobiota</taxon>
        <taxon>Candidatus Sysuimicrobiia</taxon>
        <taxon>Candidatus Sysuimicrobiales</taxon>
        <taxon>Candidatus Segetimicrobiaceae</taxon>
        <taxon>Candidatus Segetimicrobium</taxon>
    </lineage>
</organism>
<sequence>MALVLIVVLPLAGWLVNGMAGGRLPRPLVSVIGCGTVAASFVASAMAARHLAVPSDALTATLFTWIAAGDFTVSAGLLMDRLSALMALVVTGVGFLIHVYSIGYMADDSAYSRYFAYLNLFVGSMLLLVLGGNLLVLFVGWELVGLCSYLLIGFWFDRERAANAGRKAFVVNRIGDAGFLLGILLLATTTGTLQFDRLADAAGAMAPGLLTATTLLLFMGATGKSAQLPLYVWLPDAMEGPTPVSALIHAATMVTAGVYMIARLHPLFLRADFTLSVVAAVGAATAFFAATIALVEWDLKRVLAYSTISQLGYMFLAMGVLAMPAGVFHLTMHAFFKALLFLAAGSVMHATHGVVDMRRLGGLAGPLRWTALGFAIGALALAGIPPFAGFFSKDLILEHAYAAAQHGGSVALWLAGLLTAYVTAVYITRAAVLTFFAPAGQRDHPHEAPASMGGPMAILALLSFGGGWVGAHAAGAPLLRVLDRFFAIEPAAETLPGAPLTAISVAVGVFGIITGLLLYRRRREVTLGALGAFLARQWYVEALYDAAVVTPAKRLARFAADVVETRGIDGAVNGIAGLVGQAGVAMRRVQTGYVRNYAAAILAGTILILSYWLLRGP</sequence>
<feature type="transmembrane region" description="Helical" evidence="6">
    <location>
        <begin position="60"/>
        <end position="78"/>
    </location>
</feature>
<comment type="caution">
    <text evidence="9">The sequence shown here is derived from an EMBL/GenBank/DDBJ whole genome shotgun (WGS) entry which is preliminary data.</text>
</comment>
<dbReference type="InterPro" id="IPR001750">
    <property type="entry name" value="ND/Mrp_TM"/>
</dbReference>
<dbReference type="GO" id="GO:0008137">
    <property type="term" value="F:NADH dehydrogenase (ubiquinone) activity"/>
    <property type="evidence" value="ECO:0007669"/>
    <property type="project" value="InterPro"/>
</dbReference>
<feature type="transmembrane region" description="Helical" evidence="6">
    <location>
        <begin position="499"/>
        <end position="519"/>
    </location>
</feature>
<evidence type="ECO:0000259" key="7">
    <source>
        <dbReference type="Pfam" id="PF00361"/>
    </source>
</evidence>
<comment type="subcellular location">
    <subcellularLocation>
        <location evidence="1">Endomembrane system</location>
        <topology evidence="1">Multi-pass membrane protein</topology>
    </subcellularLocation>
    <subcellularLocation>
        <location evidence="5">Membrane</location>
        <topology evidence="5">Multi-pass membrane protein</topology>
    </subcellularLocation>
</comment>
<dbReference type="PANTHER" id="PTHR42829">
    <property type="entry name" value="NADH-UBIQUINONE OXIDOREDUCTASE CHAIN 5"/>
    <property type="match status" value="1"/>
</dbReference>
<dbReference type="PANTHER" id="PTHR42829:SF2">
    <property type="entry name" value="NADH-UBIQUINONE OXIDOREDUCTASE CHAIN 5"/>
    <property type="match status" value="1"/>
</dbReference>
<gene>
    <name evidence="9" type="primary">nuoL</name>
    <name evidence="9" type="ORF">E6H05_11580</name>
</gene>
<dbReference type="GO" id="GO:0003954">
    <property type="term" value="F:NADH dehydrogenase activity"/>
    <property type="evidence" value="ECO:0007669"/>
    <property type="project" value="TreeGrafter"/>
</dbReference>
<feature type="transmembrane region" description="Helical" evidence="6">
    <location>
        <begin position="411"/>
        <end position="436"/>
    </location>
</feature>
<dbReference type="PRINTS" id="PR01435">
    <property type="entry name" value="NPOXDRDTASE5"/>
</dbReference>
<feature type="transmembrane region" description="Helical" evidence="6">
    <location>
        <begin position="177"/>
        <end position="195"/>
    </location>
</feature>
<feature type="transmembrane region" description="Helical" evidence="6">
    <location>
        <begin position="28"/>
        <end position="48"/>
    </location>
</feature>
<feature type="transmembrane region" description="Helical" evidence="6">
    <location>
        <begin position="596"/>
        <end position="614"/>
    </location>
</feature>
<dbReference type="NCBIfam" id="TIGR01974">
    <property type="entry name" value="NDH_I_L"/>
    <property type="match status" value="1"/>
</dbReference>
<evidence type="ECO:0000256" key="1">
    <source>
        <dbReference type="ARBA" id="ARBA00004127"/>
    </source>
</evidence>
<feature type="domain" description="NADH-Ubiquinone oxidoreductase (complex I) chain 5 N-terminal" evidence="8">
    <location>
        <begin position="65"/>
        <end position="115"/>
    </location>
</feature>
<dbReference type="Gene3D" id="1.20.5.2700">
    <property type="match status" value="1"/>
</dbReference>
<feature type="transmembrane region" description="Helical" evidence="6">
    <location>
        <begin position="334"/>
        <end position="355"/>
    </location>
</feature>
<evidence type="ECO:0000313" key="10">
    <source>
        <dbReference type="Proteomes" id="UP000318834"/>
    </source>
</evidence>
<dbReference type="InterPro" id="IPR018393">
    <property type="entry name" value="NADHpl_OxRdtase_5_subgr"/>
</dbReference>
<dbReference type="InterPro" id="IPR003945">
    <property type="entry name" value="NU5C-like"/>
</dbReference>
<evidence type="ECO:0000256" key="4">
    <source>
        <dbReference type="ARBA" id="ARBA00023136"/>
    </source>
</evidence>
<feature type="transmembrane region" description="Helical" evidence="6">
    <location>
        <begin position="138"/>
        <end position="156"/>
    </location>
</feature>
<dbReference type="AlphaFoldDB" id="A0A537IL63"/>
<dbReference type="Pfam" id="PF00662">
    <property type="entry name" value="Proton_antipo_N"/>
    <property type="match status" value="1"/>
</dbReference>
<dbReference type="EMBL" id="VBAP01000094">
    <property type="protein sequence ID" value="TMI72025.1"/>
    <property type="molecule type" value="Genomic_DNA"/>
</dbReference>
<keyword evidence="2 5" id="KW-0812">Transmembrane</keyword>
<dbReference type="GO" id="GO:0016020">
    <property type="term" value="C:membrane"/>
    <property type="evidence" value="ECO:0007669"/>
    <property type="project" value="UniProtKB-SubCell"/>
</dbReference>
<dbReference type="Proteomes" id="UP000318834">
    <property type="component" value="Unassembled WGS sequence"/>
</dbReference>
<feature type="transmembrane region" description="Helical" evidence="6">
    <location>
        <begin position="242"/>
        <end position="261"/>
    </location>
</feature>
<evidence type="ECO:0000256" key="6">
    <source>
        <dbReference type="SAM" id="Phobius"/>
    </source>
</evidence>
<feature type="transmembrane region" description="Helical" evidence="6">
    <location>
        <begin position="457"/>
        <end position="479"/>
    </location>
</feature>
<feature type="transmembrane region" description="Helical" evidence="6">
    <location>
        <begin position="302"/>
        <end position="322"/>
    </location>
</feature>
<dbReference type="InterPro" id="IPR001516">
    <property type="entry name" value="Proton_antipo_N"/>
</dbReference>
<dbReference type="GO" id="GO:0042773">
    <property type="term" value="P:ATP synthesis coupled electron transport"/>
    <property type="evidence" value="ECO:0007669"/>
    <property type="project" value="InterPro"/>
</dbReference>
<feature type="transmembrane region" description="Helical" evidence="6">
    <location>
        <begin position="273"/>
        <end position="295"/>
    </location>
</feature>
<evidence type="ECO:0000313" key="9">
    <source>
        <dbReference type="EMBL" id="TMI72025.1"/>
    </source>
</evidence>
<dbReference type="GO" id="GO:0015990">
    <property type="term" value="P:electron transport coupled proton transport"/>
    <property type="evidence" value="ECO:0007669"/>
    <property type="project" value="TreeGrafter"/>
</dbReference>
<evidence type="ECO:0000256" key="5">
    <source>
        <dbReference type="RuleBase" id="RU000320"/>
    </source>
</evidence>
<evidence type="ECO:0000256" key="3">
    <source>
        <dbReference type="ARBA" id="ARBA00022989"/>
    </source>
</evidence>
<evidence type="ECO:0000256" key="2">
    <source>
        <dbReference type="ARBA" id="ARBA00022692"/>
    </source>
</evidence>
<protein>
    <submittedName>
        <fullName evidence="9">NADH-quinone oxidoreductase subunit L</fullName>
    </submittedName>
</protein>
<dbReference type="Pfam" id="PF00361">
    <property type="entry name" value="Proton_antipo_M"/>
    <property type="match status" value="1"/>
</dbReference>
<feature type="transmembrane region" description="Helical" evidence="6">
    <location>
        <begin position="201"/>
        <end position="221"/>
    </location>
</feature>
<accession>A0A537IL63</accession>
<feature type="transmembrane region" description="Helical" evidence="6">
    <location>
        <begin position="84"/>
        <end position="102"/>
    </location>
</feature>